<evidence type="ECO:0000259" key="11">
    <source>
        <dbReference type="Pfam" id="PF21082"/>
    </source>
</evidence>
<dbReference type="InterPro" id="IPR052702">
    <property type="entry name" value="MscS-like_channel"/>
</dbReference>
<protein>
    <submittedName>
        <fullName evidence="12">Small-conductance mechanosensitive channel</fullName>
    </submittedName>
</protein>
<evidence type="ECO:0000256" key="7">
    <source>
        <dbReference type="SAM" id="Phobius"/>
    </source>
</evidence>
<gene>
    <name evidence="12" type="ORF">FHR98_002282</name>
</gene>
<dbReference type="InterPro" id="IPR011066">
    <property type="entry name" value="MscS_channel_C_sf"/>
</dbReference>
<feature type="transmembrane region" description="Helical" evidence="7">
    <location>
        <begin position="574"/>
        <end position="596"/>
    </location>
</feature>
<evidence type="ECO:0000256" key="5">
    <source>
        <dbReference type="ARBA" id="ARBA00022989"/>
    </source>
</evidence>
<comment type="subcellular location">
    <subcellularLocation>
        <location evidence="1">Cell membrane</location>
        <topology evidence="1">Multi-pass membrane protein</topology>
    </subcellularLocation>
</comment>
<dbReference type="AlphaFoldDB" id="A0A839SVC6"/>
<evidence type="ECO:0000256" key="6">
    <source>
        <dbReference type="ARBA" id="ARBA00023136"/>
    </source>
</evidence>
<dbReference type="InterPro" id="IPR011014">
    <property type="entry name" value="MscS_channel_TM-2"/>
</dbReference>
<proteinExistence type="inferred from homology"/>
<dbReference type="Pfam" id="PF00924">
    <property type="entry name" value="MS_channel_2nd"/>
    <property type="match status" value="1"/>
</dbReference>
<evidence type="ECO:0000256" key="8">
    <source>
        <dbReference type="SAM" id="SignalP"/>
    </source>
</evidence>
<dbReference type="Gene3D" id="2.30.30.60">
    <property type="match status" value="1"/>
</dbReference>
<dbReference type="EMBL" id="JACHXA010000006">
    <property type="protein sequence ID" value="MBB3065979.1"/>
    <property type="molecule type" value="Genomic_DNA"/>
</dbReference>
<feature type="transmembrane region" description="Helical" evidence="7">
    <location>
        <begin position="535"/>
        <end position="553"/>
    </location>
</feature>
<accession>A0A839SVC6</accession>
<feature type="domain" description="DUF3772" evidence="10">
    <location>
        <begin position="129"/>
        <end position="186"/>
    </location>
</feature>
<evidence type="ECO:0000256" key="1">
    <source>
        <dbReference type="ARBA" id="ARBA00004651"/>
    </source>
</evidence>
<dbReference type="PANTHER" id="PTHR30347">
    <property type="entry name" value="POTASSIUM CHANNEL RELATED"/>
    <property type="match status" value="1"/>
</dbReference>
<dbReference type="SUPFAM" id="SSF82689">
    <property type="entry name" value="Mechanosensitive channel protein MscS (YggB), C-terminal domain"/>
    <property type="match status" value="1"/>
</dbReference>
<dbReference type="PANTHER" id="PTHR30347:SF1">
    <property type="entry name" value="MECHANOSENSITIVE CHANNEL MSCK"/>
    <property type="match status" value="1"/>
</dbReference>
<name>A0A839SVC6_9PROT</name>
<dbReference type="SUPFAM" id="SSF82861">
    <property type="entry name" value="Mechanosensitive channel protein MscS (YggB), transmembrane region"/>
    <property type="match status" value="1"/>
</dbReference>
<dbReference type="InterPro" id="IPR006685">
    <property type="entry name" value="MscS_channel_2nd"/>
</dbReference>
<keyword evidence="5 7" id="KW-1133">Transmembrane helix</keyword>
<evidence type="ECO:0000259" key="9">
    <source>
        <dbReference type="Pfam" id="PF00924"/>
    </source>
</evidence>
<dbReference type="InterPro" id="IPR006686">
    <property type="entry name" value="MscS_channel_CS"/>
</dbReference>
<evidence type="ECO:0000256" key="4">
    <source>
        <dbReference type="ARBA" id="ARBA00022692"/>
    </source>
</evidence>
<dbReference type="Proteomes" id="UP000581135">
    <property type="component" value="Unassembled WGS sequence"/>
</dbReference>
<dbReference type="Pfam" id="PF21082">
    <property type="entry name" value="MS_channel_3rd"/>
    <property type="match status" value="1"/>
</dbReference>
<feature type="transmembrane region" description="Helical" evidence="7">
    <location>
        <begin position="482"/>
        <end position="506"/>
    </location>
</feature>
<keyword evidence="6 7" id="KW-0472">Membrane</keyword>
<feature type="chain" id="PRO_5032516444" evidence="8">
    <location>
        <begin position="28"/>
        <end position="812"/>
    </location>
</feature>
<dbReference type="GO" id="GO:0005886">
    <property type="term" value="C:plasma membrane"/>
    <property type="evidence" value="ECO:0007669"/>
    <property type="project" value="UniProtKB-SubCell"/>
</dbReference>
<organism evidence="12 13">
    <name type="scientific">Limibacillus halophilus</name>
    <dbReference type="NCBI Taxonomy" id="1579333"/>
    <lineage>
        <taxon>Bacteria</taxon>
        <taxon>Pseudomonadati</taxon>
        <taxon>Pseudomonadota</taxon>
        <taxon>Alphaproteobacteria</taxon>
        <taxon>Rhodospirillales</taxon>
        <taxon>Rhodovibrionaceae</taxon>
        <taxon>Limibacillus</taxon>
    </lineage>
</organism>
<feature type="transmembrane region" description="Helical" evidence="7">
    <location>
        <begin position="288"/>
        <end position="307"/>
    </location>
</feature>
<dbReference type="GO" id="GO:0008381">
    <property type="term" value="F:mechanosensitive monoatomic ion channel activity"/>
    <property type="evidence" value="ECO:0007669"/>
    <property type="project" value="UniProtKB-ARBA"/>
</dbReference>
<dbReference type="PROSITE" id="PS01246">
    <property type="entry name" value="UPF0003"/>
    <property type="match status" value="1"/>
</dbReference>
<evidence type="ECO:0000256" key="2">
    <source>
        <dbReference type="ARBA" id="ARBA00008017"/>
    </source>
</evidence>
<evidence type="ECO:0000313" key="12">
    <source>
        <dbReference type="EMBL" id="MBB3065979.1"/>
    </source>
</evidence>
<feature type="transmembrane region" description="Helical" evidence="7">
    <location>
        <begin position="430"/>
        <end position="447"/>
    </location>
</feature>
<dbReference type="Pfam" id="PF12607">
    <property type="entry name" value="DUF3772"/>
    <property type="match status" value="1"/>
</dbReference>
<feature type="domain" description="Mechanosensitive ion channel MscS" evidence="9">
    <location>
        <begin position="619"/>
        <end position="686"/>
    </location>
</feature>
<feature type="transmembrane region" description="Helical" evidence="7">
    <location>
        <begin position="245"/>
        <end position="268"/>
    </location>
</feature>
<evidence type="ECO:0000259" key="10">
    <source>
        <dbReference type="Pfam" id="PF12607"/>
    </source>
</evidence>
<dbReference type="Gene3D" id="1.10.287.1260">
    <property type="match status" value="1"/>
</dbReference>
<feature type="transmembrane region" description="Helical" evidence="7">
    <location>
        <begin position="403"/>
        <end position="424"/>
    </location>
</feature>
<dbReference type="RefSeq" id="WP_183416804.1">
    <property type="nucleotide sequence ID" value="NZ_JACHXA010000006.1"/>
</dbReference>
<reference evidence="12 13" key="1">
    <citation type="submission" date="2020-08" db="EMBL/GenBank/DDBJ databases">
        <title>Genomic Encyclopedia of Type Strains, Phase III (KMG-III): the genomes of soil and plant-associated and newly described type strains.</title>
        <authorList>
            <person name="Whitman W."/>
        </authorList>
    </citation>
    <scope>NUCLEOTIDE SEQUENCE [LARGE SCALE GENOMIC DNA]</scope>
    <source>
        <strain evidence="12 13">CECT 8803</strain>
    </source>
</reference>
<feature type="transmembrane region" description="Helical" evidence="7">
    <location>
        <begin position="206"/>
        <end position="224"/>
    </location>
</feature>
<feature type="domain" description="Mechanosensitive ion channel MscS C-terminal" evidence="11">
    <location>
        <begin position="693"/>
        <end position="776"/>
    </location>
</feature>
<comment type="caution">
    <text evidence="12">The sequence shown here is derived from an EMBL/GenBank/DDBJ whole genome shotgun (WGS) entry which is preliminary data.</text>
</comment>
<comment type="similarity">
    <text evidence="2">Belongs to the MscS (TC 1.A.23) family.</text>
</comment>
<feature type="signal peptide" evidence="8">
    <location>
        <begin position="1"/>
        <end position="27"/>
    </location>
</feature>
<sequence length="812" mass="88483">MVRAARLLPTLAVFILLLTLAIQPSHAQQLNDIRQTLADRSGSLNEIDDDLAKQPLTDKLAGQIRDQVERTLDDLNGVKDDIRRLLAPVRTQLAAMGPAPEEGQPAETGQVARERDRLNERAAELEGLLRQGDTIQARAEVVLRQLSLERSATVAAELLQRGPSPLSLEVWRKGLQEASAIASELAHRPVLWWQAARPAVVGWKPYLTVLLALIITLALGALIRHRLKARYGQRSDIETPSYPRAVMAAAIVGLTDSLIPAASAYVLLLLLHQTGLVPDESAPLARGIAMAIIFYSIVGQCARAVLAPQKPQWAIVPLDADRARKAGFHTKLLVAWLSLGTAIWIATEPFRPASAEVSMLFALLGNGITAFFLLPFLGNWLWKQEKPSESGEGENPGTSHLPLLRLFIILAVAAIPLSALFGYANLSYQIASGVVLTAILIGGLLLARTMSNAFVNAIFAPAGKGGWISNQLEITENGSQSIGFWFGLLIDFGLLLLGLPLLLLVWGVPETVIAYGAAEFMQGFTVGGMTFQPVSLFWAVVIFALALIAFRFLRKLLNQRVLSRTRLDVGARHSISAALGYVGFFIALMLAVATMGLDLSNIAIIAGALSVGIGFGLQNVVNNFVSGLLLLIERPIKVGDWIVVGGYEGTVKRISVRSTELETFDRAEVIVPNSELVSAPVVNWTHKTRIVRVTIPVGVAYGSDTRLVEKLLLDCAKDHPDVLSYPAPFVVFMAFGDSSLDFQLRVYARDTNYFITVTSDLHFAIDKAFRENNVEIPFPQRDLHVKNPERVVEVLRNGSKKQSEIPPQGSDD</sequence>
<dbReference type="InterPro" id="IPR022249">
    <property type="entry name" value="DUF3772"/>
</dbReference>
<evidence type="ECO:0000256" key="3">
    <source>
        <dbReference type="ARBA" id="ARBA00022475"/>
    </source>
</evidence>
<feature type="transmembrane region" description="Helical" evidence="7">
    <location>
        <begin position="328"/>
        <end position="347"/>
    </location>
</feature>
<dbReference type="Gene3D" id="3.30.70.100">
    <property type="match status" value="1"/>
</dbReference>
<keyword evidence="13" id="KW-1185">Reference proteome</keyword>
<keyword evidence="3" id="KW-1003">Cell membrane</keyword>
<dbReference type="InterPro" id="IPR023408">
    <property type="entry name" value="MscS_beta-dom_sf"/>
</dbReference>
<keyword evidence="4 7" id="KW-0812">Transmembrane</keyword>
<dbReference type="InterPro" id="IPR010920">
    <property type="entry name" value="LSM_dom_sf"/>
</dbReference>
<feature type="transmembrane region" description="Helical" evidence="7">
    <location>
        <begin position="359"/>
        <end position="382"/>
    </location>
</feature>
<evidence type="ECO:0000313" key="13">
    <source>
        <dbReference type="Proteomes" id="UP000581135"/>
    </source>
</evidence>
<keyword evidence="8" id="KW-0732">Signal</keyword>
<dbReference type="SUPFAM" id="SSF50182">
    <property type="entry name" value="Sm-like ribonucleoproteins"/>
    <property type="match status" value="1"/>
</dbReference>
<dbReference type="InterPro" id="IPR049278">
    <property type="entry name" value="MS_channel_C"/>
</dbReference>